<dbReference type="AlphaFoldDB" id="A0A2D1TZQ9"/>
<dbReference type="GO" id="GO:0016780">
    <property type="term" value="F:phosphotransferase activity, for other substituted phosphate groups"/>
    <property type="evidence" value="ECO:0007669"/>
    <property type="project" value="TreeGrafter"/>
</dbReference>
<keyword evidence="3" id="KW-1003">Cell membrane</keyword>
<evidence type="ECO:0000256" key="8">
    <source>
        <dbReference type="SAM" id="Phobius"/>
    </source>
</evidence>
<dbReference type="Pfam" id="PF02397">
    <property type="entry name" value="Bac_transf"/>
    <property type="match status" value="1"/>
</dbReference>
<dbReference type="KEGG" id="caer:CSV91_02040"/>
<dbReference type="GO" id="GO:0005886">
    <property type="term" value="C:plasma membrane"/>
    <property type="evidence" value="ECO:0007669"/>
    <property type="project" value="UniProtKB-SubCell"/>
</dbReference>
<evidence type="ECO:0000256" key="5">
    <source>
        <dbReference type="ARBA" id="ARBA00022692"/>
    </source>
</evidence>
<organism evidence="10 11">
    <name type="scientific">Collinsella aerofaciens</name>
    <dbReference type="NCBI Taxonomy" id="74426"/>
    <lineage>
        <taxon>Bacteria</taxon>
        <taxon>Bacillati</taxon>
        <taxon>Actinomycetota</taxon>
        <taxon>Coriobacteriia</taxon>
        <taxon>Coriobacteriales</taxon>
        <taxon>Coriobacteriaceae</taxon>
        <taxon>Collinsella</taxon>
    </lineage>
</organism>
<evidence type="ECO:0000256" key="6">
    <source>
        <dbReference type="ARBA" id="ARBA00022989"/>
    </source>
</evidence>
<keyword evidence="6 8" id="KW-1133">Transmembrane helix</keyword>
<evidence type="ECO:0000256" key="2">
    <source>
        <dbReference type="ARBA" id="ARBA00006464"/>
    </source>
</evidence>
<protein>
    <submittedName>
        <fullName evidence="10">UDP-phosphate galactose phosphotransferase</fullName>
    </submittedName>
</protein>
<dbReference type="Proteomes" id="UP000225608">
    <property type="component" value="Chromosome"/>
</dbReference>
<evidence type="ECO:0000256" key="4">
    <source>
        <dbReference type="ARBA" id="ARBA00022679"/>
    </source>
</evidence>
<comment type="similarity">
    <text evidence="2">Belongs to the bacterial sugar transferase family.</text>
</comment>
<feature type="domain" description="Bacterial sugar transferase" evidence="9">
    <location>
        <begin position="47"/>
        <end position="238"/>
    </location>
</feature>
<evidence type="ECO:0000313" key="11">
    <source>
        <dbReference type="Proteomes" id="UP000225608"/>
    </source>
</evidence>
<reference evidence="10 11" key="1">
    <citation type="submission" date="2017-10" db="EMBL/GenBank/DDBJ databases">
        <title>Complete genome sequence of Collinsella aerofaciens isolated from the gut of a healthy adult Indian.</title>
        <authorList>
            <person name="Bag S."/>
            <person name="Ghosh T.S."/>
            <person name="Das B."/>
        </authorList>
    </citation>
    <scope>NUCLEOTIDE SEQUENCE [LARGE SCALE GENOMIC DNA]</scope>
    <source>
        <strain evidence="11">indica</strain>
    </source>
</reference>
<feature type="transmembrane region" description="Helical" evidence="8">
    <location>
        <begin position="49"/>
        <end position="75"/>
    </location>
</feature>
<evidence type="ECO:0000259" key="9">
    <source>
        <dbReference type="Pfam" id="PF02397"/>
    </source>
</evidence>
<keyword evidence="7 8" id="KW-0472">Membrane</keyword>
<accession>A0A2D1TZQ9</accession>
<comment type="subcellular location">
    <subcellularLocation>
        <location evidence="1">Cell membrane</location>
    </subcellularLocation>
</comment>
<dbReference type="EMBL" id="CP024160">
    <property type="protein sequence ID" value="ATP54853.1"/>
    <property type="molecule type" value="Genomic_DNA"/>
</dbReference>
<dbReference type="InterPro" id="IPR003362">
    <property type="entry name" value="Bact_transf"/>
</dbReference>
<dbReference type="PANTHER" id="PTHR30576">
    <property type="entry name" value="COLANIC BIOSYNTHESIS UDP-GLUCOSE LIPID CARRIER TRANSFERASE"/>
    <property type="match status" value="1"/>
</dbReference>
<name>A0A2D1TZQ9_9ACTN</name>
<dbReference type="PANTHER" id="PTHR30576:SF4">
    <property type="entry name" value="UNDECAPRENYL-PHOSPHATE GALACTOSE PHOSPHOTRANSFERASE"/>
    <property type="match status" value="1"/>
</dbReference>
<evidence type="ECO:0000313" key="10">
    <source>
        <dbReference type="EMBL" id="ATP54853.1"/>
    </source>
</evidence>
<gene>
    <name evidence="10" type="ORF">CSV91_02040</name>
</gene>
<keyword evidence="5 8" id="KW-0812">Transmembrane</keyword>
<sequence length="245" mass="26978">MDRREGAAGAGAGSAANTGAVSLPGSPEFAAESRALDSRSFGYRFVKRAFDIAFSACVCAVAFIPGVVLCAFIAADTKGAPIYSHERAGRFGRPIHVLKFRSMVADANDVEKYLTPEQIEEWHRERKVTNDPRITKLGRVLRKTSLDEIPQFINVLAGQLSVIGPRAITYEELGNFTHEQQVQVLAVPQGITGAWQSGPRNLATFENGLRQEFELTYARGACLKSDWRVFFKTFSVMFGKNKTGR</sequence>
<evidence type="ECO:0000256" key="3">
    <source>
        <dbReference type="ARBA" id="ARBA00022475"/>
    </source>
</evidence>
<evidence type="ECO:0000256" key="1">
    <source>
        <dbReference type="ARBA" id="ARBA00004236"/>
    </source>
</evidence>
<evidence type="ECO:0000256" key="7">
    <source>
        <dbReference type="ARBA" id="ARBA00023136"/>
    </source>
</evidence>
<keyword evidence="4 10" id="KW-0808">Transferase</keyword>
<proteinExistence type="inferred from homology"/>